<accession>A0ABV4HPP6</accession>
<evidence type="ECO:0000256" key="2">
    <source>
        <dbReference type="SAM" id="SignalP"/>
    </source>
</evidence>
<proteinExistence type="predicted"/>
<keyword evidence="2" id="KW-0732">Signal</keyword>
<organism evidence="3 4">
    <name type="scientific">Luteimonas salinilitoris</name>
    <dbReference type="NCBI Taxonomy" id="3237697"/>
    <lineage>
        <taxon>Bacteria</taxon>
        <taxon>Pseudomonadati</taxon>
        <taxon>Pseudomonadota</taxon>
        <taxon>Gammaproteobacteria</taxon>
        <taxon>Lysobacterales</taxon>
        <taxon>Lysobacteraceae</taxon>
        <taxon>Luteimonas</taxon>
    </lineage>
</organism>
<dbReference type="InterPro" id="IPR021307">
    <property type="entry name" value="DUF2884"/>
</dbReference>
<gene>
    <name evidence="3" type="ORF">AB6713_03515</name>
</gene>
<dbReference type="PROSITE" id="PS51257">
    <property type="entry name" value="PROKAR_LIPOPROTEIN"/>
    <property type="match status" value="1"/>
</dbReference>
<reference evidence="3 4" key="1">
    <citation type="submission" date="2024-07" db="EMBL/GenBank/DDBJ databases">
        <title>Luteimonas salilacus sp. nov., isolated from the shore soil of Salt Lake in Tibet of China.</title>
        <authorList>
            <person name="Zhang X."/>
            <person name="Li A."/>
        </authorList>
    </citation>
    <scope>NUCLEOTIDE SEQUENCE [LARGE SCALE GENOMIC DNA]</scope>
    <source>
        <strain evidence="3 4">B3-2-R+30</strain>
    </source>
</reference>
<keyword evidence="1" id="KW-0175">Coiled coil</keyword>
<name>A0ABV4HPP6_9GAMM</name>
<feature type="signal peptide" evidence="2">
    <location>
        <begin position="1"/>
        <end position="20"/>
    </location>
</feature>
<dbReference type="EMBL" id="JBFWIC010000003">
    <property type="protein sequence ID" value="MEZ0473687.1"/>
    <property type="molecule type" value="Genomic_DNA"/>
</dbReference>
<comment type="caution">
    <text evidence="3">The sequence shown here is derived from an EMBL/GenBank/DDBJ whole genome shotgun (WGS) entry which is preliminary data.</text>
</comment>
<protein>
    <submittedName>
        <fullName evidence="3">DUF2884 family protein</fullName>
    </submittedName>
</protein>
<evidence type="ECO:0000313" key="4">
    <source>
        <dbReference type="Proteomes" id="UP001566331"/>
    </source>
</evidence>
<dbReference type="RefSeq" id="WP_370562966.1">
    <property type="nucleotide sequence ID" value="NZ_JBFWIB010000002.1"/>
</dbReference>
<evidence type="ECO:0000256" key="1">
    <source>
        <dbReference type="SAM" id="Coils"/>
    </source>
</evidence>
<dbReference type="Proteomes" id="UP001566331">
    <property type="component" value="Unassembled WGS sequence"/>
</dbReference>
<dbReference type="Pfam" id="PF11101">
    <property type="entry name" value="DUF2884"/>
    <property type="match status" value="1"/>
</dbReference>
<evidence type="ECO:0000313" key="3">
    <source>
        <dbReference type="EMBL" id="MEZ0473687.1"/>
    </source>
</evidence>
<feature type="chain" id="PRO_5046633020" evidence="2">
    <location>
        <begin position="21"/>
        <end position="183"/>
    </location>
</feature>
<feature type="coiled-coil region" evidence="1">
    <location>
        <begin position="124"/>
        <end position="158"/>
    </location>
</feature>
<sequence>MPFRHLHAILVAAGIAVAAAACTPPTTMHVEGTRIRLGGDGLTVELRNADGDRALIGADGTLAVDGKDVAVTPAQAALLREYHGELAQLREAALAIAGQGAALGGKAVSEAIKGILKGDPDGIEQRVDAEAEKIEQEAEKIEARAEALKLTQRRLAQELPQLRSLLPGDFDPIAAATVDDGGD</sequence>
<keyword evidence="4" id="KW-1185">Reference proteome</keyword>